<organism evidence="8 9">
    <name type="scientific">Gemmatirosa kalamazoonensis</name>
    <dbReference type="NCBI Taxonomy" id="861299"/>
    <lineage>
        <taxon>Bacteria</taxon>
        <taxon>Pseudomonadati</taxon>
        <taxon>Gemmatimonadota</taxon>
        <taxon>Gemmatimonadia</taxon>
        <taxon>Gemmatimonadales</taxon>
        <taxon>Gemmatimonadaceae</taxon>
        <taxon>Gemmatirosa</taxon>
    </lineage>
</organism>
<evidence type="ECO:0000313" key="8">
    <source>
        <dbReference type="EMBL" id="AHG87741.1"/>
    </source>
</evidence>
<sequence>MATAAIPVPANAGNRSRAEIGMAVAVVLVVALLVVPLPPVLLDLSLATSIGMSLVVLLVSLQTTDPLEFSSFPALLLVMTLFRLALNVSSTRLILSRGEAGKVIEAFGTFVIGGNYAVGIVIFLILIGINFIVITKGAGRVAEVAARFTLDAMPGKQMAIDADLGAGLIDEKEAKRRREEIAKQADFFGAMDGSSKFVKGDAIAALLITAINIVGGIFIGVVQRGLPIGKAAATYTILTVGDGLVSQVPALITSTAAGLMVTAAGQDARIGNVVTSQLGAHPKALFMASGVLAVFALVPGLPMFPFLALAGGTAALGRLSQSAQRSRLAAAEQVEVQTPEPVQAPDPMKDLLQIDPIELEVGYALIPLIDERQGGDLLERISMLRKQSALELGILIPPIRIRDDIRLPSNEYLVKLRGSEIARAEVMPRFLMALNTGGVMQEIDGMDTVDPSFGMPAKWIASTRRGEAETYGYVVVEPTTVVATHLIEVLKANAAELLGRQDVQEMVETLKKTHPALVEEVVPNKMSLGTLHRVLQRLLRERVPIRDLVTILEALGDAADATKDPELLCEHARRALSNVIARLYADATGVVQGITIGPRLEQALTGLFGPRQNAQAMGLLTPDGLAGLLRDLNGLSTGASMDGRPLPLITPPSLRVGVRRLIEPVLPALPVVSLAELPPNVTLQSAGTWEMLHAA</sequence>
<dbReference type="AlphaFoldDB" id="W0RAD8"/>
<dbReference type="Pfam" id="PF00771">
    <property type="entry name" value="FHIPEP"/>
    <property type="match status" value="1"/>
</dbReference>
<evidence type="ECO:0000313" key="9">
    <source>
        <dbReference type="Proteomes" id="UP000019151"/>
    </source>
</evidence>
<comment type="function">
    <text evidence="7">Required for formation of the rod structure of the flagellar apparatus. Together with FliI and FliH, may constitute the export apparatus of flagellin.</text>
</comment>
<feature type="transmembrane region" description="Helical" evidence="7">
    <location>
        <begin position="107"/>
        <end position="134"/>
    </location>
</feature>
<dbReference type="RefSeq" id="WP_025409297.1">
    <property type="nucleotide sequence ID" value="NZ_CP007128.1"/>
</dbReference>
<dbReference type="KEGG" id="gba:J421_0204"/>
<keyword evidence="9" id="KW-1185">Reference proteome</keyword>
<evidence type="ECO:0000256" key="6">
    <source>
        <dbReference type="ARBA" id="ARBA00023136"/>
    </source>
</evidence>
<dbReference type="Proteomes" id="UP000019151">
    <property type="component" value="Chromosome"/>
</dbReference>
<feature type="transmembrane region" description="Helical" evidence="7">
    <location>
        <begin position="202"/>
        <end position="222"/>
    </location>
</feature>
<dbReference type="InParanoid" id="W0RAD8"/>
<dbReference type="EMBL" id="CP007128">
    <property type="protein sequence ID" value="AHG87741.1"/>
    <property type="molecule type" value="Genomic_DNA"/>
</dbReference>
<dbReference type="PATRIC" id="fig|861299.3.peg.208"/>
<dbReference type="GO" id="GO:0009306">
    <property type="term" value="P:protein secretion"/>
    <property type="evidence" value="ECO:0007669"/>
    <property type="project" value="InterPro"/>
</dbReference>
<keyword evidence="7" id="KW-0813">Transport</keyword>
<dbReference type="InterPro" id="IPR042193">
    <property type="entry name" value="FHIPEP_3"/>
</dbReference>
<keyword evidence="8" id="KW-0969">Cilium</keyword>
<dbReference type="HOGENOM" id="CLU_015346_3_0_0"/>
<dbReference type="PIRSF" id="PIRSF005419">
    <property type="entry name" value="FlhA"/>
    <property type="match status" value="1"/>
</dbReference>
<reference evidence="8 9" key="1">
    <citation type="journal article" date="2014" name="Genome Announc.">
        <title>Genome Sequence and Methylome of Soil Bacterium Gemmatirosa kalamazoonensis KBS708T, a Member of the Rarely Cultivated Gemmatimonadetes Phylum.</title>
        <authorList>
            <person name="Debruyn J.M."/>
            <person name="Radosevich M."/>
            <person name="Wommack K.E."/>
            <person name="Polson S.W."/>
            <person name="Hauser L.J."/>
            <person name="Fawaz M.N."/>
            <person name="Korlach J."/>
            <person name="Tsai Y.C."/>
        </authorList>
    </citation>
    <scope>NUCLEOTIDE SEQUENCE [LARGE SCALE GENOMIC DNA]</scope>
    <source>
        <strain evidence="8 9">KBS708</strain>
    </source>
</reference>
<keyword evidence="3 7" id="KW-1003">Cell membrane</keyword>
<keyword evidence="7" id="KW-0653">Protein transport</keyword>
<proteinExistence type="inferred from homology"/>
<gene>
    <name evidence="7" type="primary">flhA</name>
    <name evidence="8" type="ORF">J421_0204</name>
</gene>
<dbReference type="InterPro" id="IPR006301">
    <property type="entry name" value="FlhA"/>
</dbReference>
<comment type="subcellular location">
    <subcellularLocation>
        <location evidence="1 7">Cell membrane</location>
        <topology evidence="1 7">Multi-pass membrane protein</topology>
    </subcellularLocation>
</comment>
<keyword evidence="5 7" id="KW-1133">Transmembrane helix</keyword>
<evidence type="ECO:0000256" key="1">
    <source>
        <dbReference type="ARBA" id="ARBA00004651"/>
    </source>
</evidence>
<keyword evidence="8" id="KW-0282">Flagellum</keyword>
<dbReference type="InterPro" id="IPR001712">
    <property type="entry name" value="T3SS_FHIPEP"/>
</dbReference>
<dbReference type="STRING" id="861299.J421_0204"/>
<dbReference type="Gene3D" id="3.40.30.60">
    <property type="entry name" value="FHIPEP family, domain 1"/>
    <property type="match status" value="1"/>
</dbReference>
<evidence type="ECO:0000256" key="4">
    <source>
        <dbReference type="ARBA" id="ARBA00022692"/>
    </source>
</evidence>
<dbReference type="FunCoup" id="W0RAD8">
    <property type="interactions" value="115"/>
</dbReference>
<keyword evidence="6 7" id="KW-0472">Membrane</keyword>
<dbReference type="PROSITE" id="PS00994">
    <property type="entry name" value="FHIPEP"/>
    <property type="match status" value="1"/>
</dbReference>
<dbReference type="eggNOG" id="COG1298">
    <property type="taxonomic scope" value="Bacteria"/>
</dbReference>
<dbReference type="InterPro" id="IPR042196">
    <property type="entry name" value="FHIPEP_4"/>
</dbReference>
<keyword evidence="7" id="KW-1006">Bacterial flagellum protein export</keyword>
<dbReference type="PANTHER" id="PTHR30161:SF1">
    <property type="entry name" value="FLAGELLAR BIOSYNTHESIS PROTEIN FLHA-RELATED"/>
    <property type="match status" value="1"/>
</dbReference>
<dbReference type="PANTHER" id="PTHR30161">
    <property type="entry name" value="FLAGELLAR EXPORT PROTEIN, MEMBRANE FLHA SUBUNIT-RELATED"/>
    <property type="match status" value="1"/>
</dbReference>
<accession>W0RAD8</accession>
<evidence type="ECO:0000256" key="5">
    <source>
        <dbReference type="ARBA" id="ARBA00022989"/>
    </source>
</evidence>
<dbReference type="NCBIfam" id="TIGR01398">
    <property type="entry name" value="FlhA"/>
    <property type="match status" value="1"/>
</dbReference>
<keyword evidence="7" id="KW-1005">Bacterial flagellum biogenesis</keyword>
<protein>
    <recommendedName>
        <fullName evidence="7">Flagellar biosynthesis protein FlhA</fullName>
    </recommendedName>
</protein>
<dbReference type="PRINTS" id="PR00949">
    <property type="entry name" value="TYPE3IMAPROT"/>
</dbReference>
<dbReference type="InterPro" id="IPR025505">
    <property type="entry name" value="FHIPEP_CS"/>
</dbReference>
<evidence type="ECO:0000256" key="7">
    <source>
        <dbReference type="RuleBase" id="RU364093"/>
    </source>
</evidence>
<feature type="transmembrane region" description="Helical" evidence="7">
    <location>
        <begin position="69"/>
        <end position="86"/>
    </location>
</feature>
<evidence type="ECO:0000256" key="3">
    <source>
        <dbReference type="ARBA" id="ARBA00022475"/>
    </source>
</evidence>
<dbReference type="InterPro" id="IPR042194">
    <property type="entry name" value="FHIPEP_1"/>
</dbReference>
<dbReference type="OrthoDB" id="9759185at2"/>
<feature type="transmembrane region" description="Helical" evidence="7">
    <location>
        <begin position="20"/>
        <end position="37"/>
    </location>
</feature>
<dbReference type="GO" id="GO:0005886">
    <property type="term" value="C:plasma membrane"/>
    <property type="evidence" value="ECO:0007669"/>
    <property type="project" value="UniProtKB-SubCell"/>
</dbReference>
<dbReference type="Gene3D" id="3.40.50.12790">
    <property type="entry name" value="FHIPEP family, domain 4"/>
    <property type="match status" value="1"/>
</dbReference>
<dbReference type="Gene3D" id="1.10.8.540">
    <property type="entry name" value="FHIPEP family, domain 3"/>
    <property type="match status" value="1"/>
</dbReference>
<dbReference type="GO" id="GO:0044780">
    <property type="term" value="P:bacterial-type flagellum assembly"/>
    <property type="evidence" value="ECO:0007669"/>
    <property type="project" value="InterPro"/>
</dbReference>
<name>W0RAD8_9BACT</name>
<keyword evidence="8" id="KW-0966">Cell projection</keyword>
<feature type="transmembrane region" description="Helical" evidence="7">
    <location>
        <begin position="284"/>
        <end position="317"/>
    </location>
</feature>
<keyword evidence="4 7" id="KW-0812">Transmembrane</keyword>
<comment type="similarity">
    <text evidence="2 7">Belongs to the FHIPEP (flagella/HR/invasion proteins export pore) family.</text>
</comment>
<comment type="caution">
    <text evidence="7">Lacks conserved residue(s) required for the propagation of feature annotation.</text>
</comment>
<evidence type="ECO:0000256" key="2">
    <source>
        <dbReference type="ARBA" id="ARBA00008835"/>
    </source>
</evidence>